<dbReference type="EMBL" id="JAQAGZ010000027">
    <property type="protein sequence ID" value="MCZ8516827.1"/>
    <property type="molecule type" value="Genomic_DNA"/>
</dbReference>
<reference evidence="1 2" key="1">
    <citation type="submission" date="2022-12" db="EMBL/GenBank/DDBJ databases">
        <title>Draft genome sequence of Paenibacillus sp. dW9.</title>
        <authorList>
            <person name="Choi E.-W."/>
            <person name="Kim D.-U."/>
        </authorList>
    </citation>
    <scope>NUCLEOTIDE SEQUENCE [LARGE SCALE GENOMIC DNA]</scope>
    <source>
        <strain evidence="2">dW9</strain>
    </source>
</reference>
<protein>
    <submittedName>
        <fullName evidence="1">Uncharacterized protein</fullName>
    </submittedName>
</protein>
<evidence type="ECO:0000313" key="1">
    <source>
        <dbReference type="EMBL" id="MCZ8516827.1"/>
    </source>
</evidence>
<dbReference type="Proteomes" id="UP001527882">
    <property type="component" value="Unassembled WGS sequence"/>
</dbReference>
<organism evidence="1 2">
    <name type="scientific">Paenibacillus gyeongsangnamensis</name>
    <dbReference type="NCBI Taxonomy" id="3388067"/>
    <lineage>
        <taxon>Bacteria</taxon>
        <taxon>Bacillati</taxon>
        <taxon>Bacillota</taxon>
        <taxon>Bacilli</taxon>
        <taxon>Bacillales</taxon>
        <taxon>Paenibacillaceae</taxon>
        <taxon>Paenibacillus</taxon>
    </lineage>
</organism>
<evidence type="ECO:0000313" key="2">
    <source>
        <dbReference type="Proteomes" id="UP001527882"/>
    </source>
</evidence>
<sequence>MPDQDNKFPFEEHLLQMKEYEQDVIWIKGRPFIVQPATIDDIERINKGYFCMD</sequence>
<keyword evidence="2" id="KW-1185">Reference proteome</keyword>
<proteinExistence type="predicted"/>
<comment type="caution">
    <text evidence="1">The sequence shown here is derived from an EMBL/GenBank/DDBJ whole genome shotgun (WGS) entry which is preliminary data.</text>
</comment>
<dbReference type="RefSeq" id="WP_269885361.1">
    <property type="nucleotide sequence ID" value="NZ_JAQAGZ010000027.1"/>
</dbReference>
<accession>A0ABT4QIX8</accession>
<name>A0ABT4QIX8_9BACL</name>
<gene>
    <name evidence="1" type="ORF">O9H85_31580</name>
</gene>